<evidence type="ECO:0000256" key="1">
    <source>
        <dbReference type="SAM" id="MobiDB-lite"/>
    </source>
</evidence>
<dbReference type="EMBL" id="BOOI01000036">
    <property type="protein sequence ID" value="GIH85599.1"/>
    <property type="molecule type" value="Genomic_DNA"/>
</dbReference>
<gene>
    <name evidence="3" type="ORF">Pro02_40070</name>
</gene>
<accession>A0A8J3S5Y8</accession>
<dbReference type="AlphaFoldDB" id="A0A8J3S5Y8"/>
<dbReference type="InterPro" id="IPR005543">
    <property type="entry name" value="PASTA_dom"/>
</dbReference>
<sequence length="1018" mass="104133">MALVLRGLDLIGALLCARPGARPAGLTHLAVGTGDPSWDTGPPPPDRARTALTREVARVRITALRHEAGVITARAVLPDLGGELREVGLFGGDASSRPGSGYLVSHIAHPPAPVPRAREVRLALPPGLAPGVRDLIGGLLAGEAGLTGISHVALGTDGDPGDPDAPPSALLAEAYRVPVDRRRLRYDQAAHAVLLSARFGIGEGPPVVREAAVFAGDVMVVRETGPEVDRTRPRALEHAFTIALVARLDVPVPELTGLGPEEARDALSAAGLVAGTITEREAQGRDAATVVAQSPRAGGTVHEGTPVDVVVEIPARVAVPPLIGEPVGRAAALLETIGLAVGELTDAQSETPPGTVLAVAPPQGTRLAPGTVVALTVAVPVQVIVPDVRGRTPAAAELLLRGARLSAADPPYAQEESPVTAGTVIRQEPAAGTSAPVGASVTVTLAAPLAIAVPGLTGRSLEEAPALLEAASAARLKELGLLPVPPALSLGRRIVEAGDRPEGEVVRQEPAEGTRVPLHSTVDVTVSGLPERSVPDLTGLALAAARAALSTAGFTLGRQQGRASDAESGTVLGQDPPPGSVWPPGAPVAVTVATGRTVPVPELAGLIMEAAREAAAARGLTLTETTRTVPGRPGTVHSQSPAPGTEVASGSAVGIVVRAGVPALVGLPLDEARDLLESLGLEADATLEETDGPAGLVLRQDPAPERPVPQDGTVRVVVSALRTVEVPDVVGLLFDEAAQLLDEAELAAAVLDSEFSDEPEDTVLAQAPGAEERVPVFTLVALTLAMKPPVRVPRVTGLPVAEAKRALEEAGLRIKVTGSRPVLGAREESVVEQDPAEGTETHPGTVVRVVLATRVKTVVVPELRGLTVQQAGAKLEAAQLSAGIVEDVPGDQPRGTVVGQNPRAGEAVPPGTAVALSVAAPRRVAVPSTVGMLFDVAFDALTERGFVVTHDYETSFTVAGIVIRQVPGGGTLEPGSTVLVILSLGWDADPRSPVVRPPVKPPIRFPIELPPRPPRPSP</sequence>
<feature type="domain" description="PASTA" evidence="2">
    <location>
        <begin position="528"/>
        <end position="594"/>
    </location>
</feature>
<feature type="domain" description="PASTA" evidence="2">
    <location>
        <begin position="722"/>
        <end position="786"/>
    </location>
</feature>
<keyword evidence="4" id="KW-1185">Reference proteome</keyword>
<dbReference type="SUPFAM" id="SSF54184">
    <property type="entry name" value="Penicillin-binding protein 2x (pbp-2x), c-terminal domain"/>
    <property type="match status" value="1"/>
</dbReference>
<evidence type="ECO:0000313" key="3">
    <source>
        <dbReference type="EMBL" id="GIH85599.1"/>
    </source>
</evidence>
<feature type="region of interest" description="Disordered" evidence="1">
    <location>
        <begin position="558"/>
        <end position="581"/>
    </location>
</feature>
<feature type="domain" description="PASTA" evidence="2">
    <location>
        <begin position="923"/>
        <end position="984"/>
    </location>
</feature>
<organism evidence="3 4">
    <name type="scientific">Planobispora rosea</name>
    <dbReference type="NCBI Taxonomy" id="35762"/>
    <lineage>
        <taxon>Bacteria</taxon>
        <taxon>Bacillati</taxon>
        <taxon>Actinomycetota</taxon>
        <taxon>Actinomycetes</taxon>
        <taxon>Streptosporangiales</taxon>
        <taxon>Streptosporangiaceae</taxon>
        <taxon>Planobispora</taxon>
    </lineage>
</organism>
<feature type="domain" description="PASTA" evidence="2">
    <location>
        <begin position="854"/>
        <end position="920"/>
    </location>
</feature>
<dbReference type="PROSITE" id="PS51178">
    <property type="entry name" value="PASTA"/>
    <property type="match status" value="10"/>
</dbReference>
<protein>
    <recommendedName>
        <fullName evidence="2">PASTA domain-containing protein</fullName>
    </recommendedName>
</protein>
<feature type="domain" description="PASTA" evidence="2">
    <location>
        <begin position="655"/>
        <end position="720"/>
    </location>
</feature>
<feature type="domain" description="PASTA" evidence="2">
    <location>
        <begin position="450"/>
        <end position="527"/>
    </location>
</feature>
<evidence type="ECO:0000313" key="4">
    <source>
        <dbReference type="Proteomes" id="UP000655044"/>
    </source>
</evidence>
<feature type="domain" description="PASTA" evidence="2">
    <location>
        <begin position="249"/>
        <end position="313"/>
    </location>
</feature>
<feature type="region of interest" description="Disordered" evidence="1">
    <location>
        <begin position="625"/>
        <end position="646"/>
    </location>
</feature>
<evidence type="ECO:0000259" key="2">
    <source>
        <dbReference type="PROSITE" id="PS51178"/>
    </source>
</evidence>
<feature type="domain" description="PASTA" evidence="2">
    <location>
        <begin position="787"/>
        <end position="853"/>
    </location>
</feature>
<dbReference type="Pfam" id="PF03793">
    <property type="entry name" value="PASTA"/>
    <property type="match status" value="11"/>
</dbReference>
<dbReference type="Proteomes" id="UP000655044">
    <property type="component" value="Unassembled WGS sequence"/>
</dbReference>
<dbReference type="Gene3D" id="3.30.10.20">
    <property type="match status" value="11"/>
</dbReference>
<reference evidence="3" key="1">
    <citation type="submission" date="2021-01" db="EMBL/GenBank/DDBJ databases">
        <title>Whole genome shotgun sequence of Planobispora rosea NBRC 15558.</title>
        <authorList>
            <person name="Komaki H."/>
            <person name="Tamura T."/>
        </authorList>
    </citation>
    <scope>NUCLEOTIDE SEQUENCE</scope>
    <source>
        <strain evidence="3">NBRC 15558</strain>
    </source>
</reference>
<name>A0A8J3S5Y8_PLARO</name>
<proteinExistence type="predicted"/>
<feature type="domain" description="PASTA" evidence="2">
    <location>
        <begin position="314"/>
        <end position="378"/>
    </location>
</feature>
<feature type="domain" description="PASTA" evidence="2">
    <location>
        <begin position="379"/>
        <end position="447"/>
    </location>
</feature>
<dbReference type="RefSeq" id="WP_189242669.1">
    <property type="nucleotide sequence ID" value="NZ_BMQP01000019.1"/>
</dbReference>
<dbReference type="SMART" id="SM00740">
    <property type="entry name" value="PASTA"/>
    <property type="match status" value="11"/>
</dbReference>
<comment type="caution">
    <text evidence="3">The sequence shown here is derived from an EMBL/GenBank/DDBJ whole genome shotgun (WGS) entry which is preliminary data.</text>
</comment>
<dbReference type="CDD" id="cd06577">
    <property type="entry name" value="PASTA_pknB"/>
    <property type="match status" value="11"/>
</dbReference>